<sequence length="273" mass="30190">MWLAMRPKSKSLTGSNINDIVIQLNTLCELFLTLTPFQTTVVTVNSHNAAVGLDPLVHVGHRYCEPPYDFPASESFEPPHPLRAALRNSEPSHPSATHKHLQVILHYSSATCVETLALRATYHSLFADLHFIPSWTALASGYPAPVSVGWNQSYAQIQEGLLKPPGTSSSHRMRWREIETRQRRRTLAGIADPLGHLSIPHPCIPSYAGTGIKLVISKGDSLVYQTASSEFETIKSAAISTVHLSDHFKRAHNLKDPIKCILNRSALYADHHA</sequence>
<keyword evidence="2" id="KW-1185">Reference proteome</keyword>
<protein>
    <submittedName>
        <fullName evidence="1">Uncharacterized protein</fullName>
    </submittedName>
</protein>
<dbReference type="AlphaFoldDB" id="A0A166P899"/>
<evidence type="ECO:0000313" key="2">
    <source>
        <dbReference type="Proteomes" id="UP000076532"/>
    </source>
</evidence>
<accession>A0A166P899</accession>
<proteinExistence type="predicted"/>
<evidence type="ECO:0000313" key="1">
    <source>
        <dbReference type="EMBL" id="KZP25825.1"/>
    </source>
</evidence>
<reference evidence="1 2" key="1">
    <citation type="journal article" date="2016" name="Mol. Biol. Evol.">
        <title>Comparative Genomics of Early-Diverging Mushroom-Forming Fungi Provides Insights into the Origins of Lignocellulose Decay Capabilities.</title>
        <authorList>
            <person name="Nagy L.G."/>
            <person name="Riley R."/>
            <person name="Tritt A."/>
            <person name="Adam C."/>
            <person name="Daum C."/>
            <person name="Floudas D."/>
            <person name="Sun H."/>
            <person name="Yadav J.S."/>
            <person name="Pangilinan J."/>
            <person name="Larsson K.H."/>
            <person name="Matsuura K."/>
            <person name="Barry K."/>
            <person name="Labutti K."/>
            <person name="Kuo R."/>
            <person name="Ohm R.A."/>
            <person name="Bhattacharya S.S."/>
            <person name="Shirouzu T."/>
            <person name="Yoshinaga Y."/>
            <person name="Martin F.M."/>
            <person name="Grigoriev I.V."/>
            <person name="Hibbett D.S."/>
        </authorList>
    </citation>
    <scope>NUCLEOTIDE SEQUENCE [LARGE SCALE GENOMIC DNA]</scope>
    <source>
        <strain evidence="1 2">CBS 109695</strain>
    </source>
</reference>
<name>A0A166P899_9AGAM</name>
<gene>
    <name evidence="1" type="ORF">FIBSPDRAFT_887794</name>
</gene>
<dbReference type="EMBL" id="KV417518">
    <property type="protein sequence ID" value="KZP25825.1"/>
    <property type="molecule type" value="Genomic_DNA"/>
</dbReference>
<organism evidence="1 2">
    <name type="scientific">Athelia psychrophila</name>
    <dbReference type="NCBI Taxonomy" id="1759441"/>
    <lineage>
        <taxon>Eukaryota</taxon>
        <taxon>Fungi</taxon>
        <taxon>Dikarya</taxon>
        <taxon>Basidiomycota</taxon>
        <taxon>Agaricomycotina</taxon>
        <taxon>Agaricomycetes</taxon>
        <taxon>Agaricomycetidae</taxon>
        <taxon>Atheliales</taxon>
        <taxon>Atheliaceae</taxon>
        <taxon>Athelia</taxon>
    </lineage>
</organism>
<dbReference type="Proteomes" id="UP000076532">
    <property type="component" value="Unassembled WGS sequence"/>
</dbReference>